<dbReference type="OrthoDB" id="3188432at2"/>
<organism evidence="2 3">
    <name type="scientific">Agromyces protaetiae</name>
    <dbReference type="NCBI Taxonomy" id="2509455"/>
    <lineage>
        <taxon>Bacteria</taxon>
        <taxon>Bacillati</taxon>
        <taxon>Actinomycetota</taxon>
        <taxon>Actinomycetes</taxon>
        <taxon>Micrococcales</taxon>
        <taxon>Microbacteriaceae</taxon>
        <taxon>Agromyces</taxon>
    </lineage>
</organism>
<name>A0A4P6FI46_9MICO</name>
<dbReference type="InterPro" id="IPR038461">
    <property type="entry name" value="Schlafen_AlbA_2_dom_sf"/>
</dbReference>
<evidence type="ECO:0000313" key="3">
    <source>
        <dbReference type="Proteomes" id="UP000291259"/>
    </source>
</evidence>
<proteinExistence type="predicted"/>
<sequence>MNDRRRSKVTFTALHRLLGDPPRPLTSEMVDSAVAQGLRETDDLDWKSELPPLGAIPSSDFPKDVAAMANSGGGTLIFGVTENGKAASGRKDTGDLTERYERGLRSAAVTAISPPIFGLEVVQLGEPGNRCVVVVIPASVDGPHLIYRNEYFGAPIRNDADTVWMKERQIEAMYRARFDERRRSTDVLDKLYSEAAAMRSANSPAWIVAVAHPRLPATVSTRPDQSMARQAFEEAGKNALVYVGRGSLHPLEHVDRSNPRPGLRRWTARPSVEGDRLRWLEAWISVHDDGSVSLTAAVGGHRNSSTEYNDDSVVESRDVEVAIADFMGLIREASNRLGLGEYEVRVGFEWTGDDRLQIWTTDNMNFPYSGSTIPLARYTPVETTVRADANAVAFYWQVHDLALDCVNEGGIAYVRTISPPAPE</sequence>
<protein>
    <submittedName>
        <fullName evidence="2">ATP-binding protein</fullName>
    </submittedName>
</protein>
<keyword evidence="2" id="KW-0067">ATP-binding</keyword>
<dbReference type="KEGG" id="agf:ET445_13805"/>
<accession>A0A4P6FI46</accession>
<gene>
    <name evidence="2" type="ORF">ET445_13805</name>
</gene>
<feature type="domain" description="Schlafen AlbA-2" evidence="1">
    <location>
        <begin position="40"/>
        <end position="162"/>
    </location>
</feature>
<dbReference type="EMBL" id="CP035491">
    <property type="protein sequence ID" value="QAY74239.1"/>
    <property type="molecule type" value="Genomic_DNA"/>
</dbReference>
<dbReference type="AlphaFoldDB" id="A0A4P6FI46"/>
<dbReference type="GO" id="GO:0005524">
    <property type="term" value="F:ATP binding"/>
    <property type="evidence" value="ECO:0007669"/>
    <property type="project" value="UniProtKB-KW"/>
</dbReference>
<dbReference type="InterPro" id="IPR007421">
    <property type="entry name" value="Schlafen_AlbA_2_dom"/>
</dbReference>
<dbReference type="Pfam" id="PF04326">
    <property type="entry name" value="SLFN_AlbA_2"/>
    <property type="match status" value="1"/>
</dbReference>
<dbReference type="Gene3D" id="3.30.950.30">
    <property type="entry name" value="Schlafen, AAA domain"/>
    <property type="match status" value="1"/>
</dbReference>
<reference evidence="2 3" key="1">
    <citation type="submission" date="2019-01" db="EMBL/GenBank/DDBJ databases">
        <title>Genome sequencing of strain FW100M-8.</title>
        <authorList>
            <person name="Heo J."/>
            <person name="Kim S.-J."/>
            <person name="Kim J.-S."/>
            <person name="Hong S.-B."/>
            <person name="Kwon S.-W."/>
        </authorList>
    </citation>
    <scope>NUCLEOTIDE SEQUENCE [LARGE SCALE GENOMIC DNA]</scope>
    <source>
        <strain evidence="2 3">FW100M-8</strain>
    </source>
</reference>
<evidence type="ECO:0000313" key="2">
    <source>
        <dbReference type="EMBL" id="QAY74239.1"/>
    </source>
</evidence>
<evidence type="ECO:0000259" key="1">
    <source>
        <dbReference type="Pfam" id="PF04326"/>
    </source>
</evidence>
<keyword evidence="3" id="KW-1185">Reference proteome</keyword>
<keyword evidence="2" id="KW-0547">Nucleotide-binding</keyword>
<dbReference type="Proteomes" id="UP000291259">
    <property type="component" value="Chromosome"/>
</dbReference>